<organism evidence="2">
    <name type="scientific">freshwater metagenome</name>
    <dbReference type="NCBI Taxonomy" id="449393"/>
    <lineage>
        <taxon>unclassified sequences</taxon>
        <taxon>metagenomes</taxon>
        <taxon>ecological metagenomes</taxon>
    </lineage>
</organism>
<accession>A0A6J7CTS2</accession>
<dbReference type="EMBL" id="CAFBLU010000002">
    <property type="protein sequence ID" value="CAB4861226.1"/>
    <property type="molecule type" value="Genomic_DNA"/>
</dbReference>
<gene>
    <name evidence="2" type="ORF">UFOPK3444_00186</name>
</gene>
<reference evidence="2" key="1">
    <citation type="submission" date="2020-05" db="EMBL/GenBank/DDBJ databases">
        <authorList>
            <person name="Chiriac C."/>
            <person name="Salcher M."/>
            <person name="Ghai R."/>
            <person name="Kavagutti S V."/>
        </authorList>
    </citation>
    <scope>NUCLEOTIDE SEQUENCE</scope>
</reference>
<proteinExistence type="predicted"/>
<protein>
    <submittedName>
        <fullName evidence="2">Unannotated protein</fullName>
    </submittedName>
</protein>
<name>A0A6J7CTS2_9ZZZZ</name>
<evidence type="ECO:0000256" key="1">
    <source>
        <dbReference type="SAM" id="Phobius"/>
    </source>
</evidence>
<sequence>MRDDSGQGTTEYLALSLLVMIVLGAATALTSGGLGAAVEASIRRGICEVSEQRCPPIHAASLPADLEVCPLARKTGNQQFSVDVGIVRLAAQLGLVVESMSNGKVRVSFSDGARAGLGAAVGAHMRLGPWGARGEAAIDGGAAVTSGRVWVLPSAKAAQSFLSAFGGSQRLDGRLRSALGKVCPLCGVLAGAPKPPPEPDERWISGGFTAGGSLGFGTGPIGGKLEATLRGALGRRTTKTGTTWFMRLDDRVTGILDLFGGGLDAQLDANAVASLETDLNGAPTRLKIFKESKLSTRRGFRLPTKLRQVIGDSRTGDGEVIDNEVTLELASEADREAAVDLLAAGRNLDPAGLLEAKGRLSVGLAQRGVRTVRRWSLSRRVAGVGAGGALGLRLGADASSSTDDQRLTSVATQLPGLGWLPRADCLAV</sequence>
<feature type="transmembrane region" description="Helical" evidence="1">
    <location>
        <begin position="12"/>
        <end position="38"/>
    </location>
</feature>
<keyword evidence="1" id="KW-1133">Transmembrane helix</keyword>
<keyword evidence="1" id="KW-0812">Transmembrane</keyword>
<evidence type="ECO:0000313" key="2">
    <source>
        <dbReference type="EMBL" id="CAB4861226.1"/>
    </source>
</evidence>
<keyword evidence="1" id="KW-0472">Membrane</keyword>
<dbReference type="AlphaFoldDB" id="A0A6J7CTS2"/>